<feature type="compositionally biased region" description="Gly residues" evidence="1">
    <location>
        <begin position="41"/>
        <end position="52"/>
    </location>
</feature>
<proteinExistence type="predicted"/>
<sequence>MTTKKLIGVFASVALMSSGMALANGGEGKKHDTQQTQPQGSTGGSGSMGGSGTVTEGSASQMNQGAGQQLSSNELMGRVVKSSKKMVWVEHAGAVVPLTINKDTQFADPNLKRAQDFKEGDEIRASFEVRKTDNIATSIQKADNATGGSGLNQDTDLLPPAPVDQDTGGSGSDLTPPDIGDKGTSSDLGSDTGVDPGNKTGDY</sequence>
<dbReference type="Proteomes" id="UP001291309">
    <property type="component" value="Unassembled WGS sequence"/>
</dbReference>
<evidence type="ECO:0000313" key="4">
    <source>
        <dbReference type="Proteomes" id="UP001291309"/>
    </source>
</evidence>
<accession>A0ABU5GWI4</accession>
<feature type="region of interest" description="Disordered" evidence="1">
    <location>
        <begin position="137"/>
        <end position="203"/>
    </location>
</feature>
<feature type="compositionally biased region" description="Polar residues" evidence="1">
    <location>
        <begin position="59"/>
        <end position="74"/>
    </location>
</feature>
<evidence type="ECO:0000256" key="2">
    <source>
        <dbReference type="SAM" id="SignalP"/>
    </source>
</evidence>
<evidence type="ECO:0000313" key="3">
    <source>
        <dbReference type="EMBL" id="MDY7225545.1"/>
    </source>
</evidence>
<comment type="caution">
    <text evidence="3">The sequence shown here is derived from an EMBL/GenBank/DDBJ whole genome shotgun (WGS) entry which is preliminary data.</text>
</comment>
<organism evidence="3 4">
    <name type="scientific">Hyalangium rubrum</name>
    <dbReference type="NCBI Taxonomy" id="3103134"/>
    <lineage>
        <taxon>Bacteria</taxon>
        <taxon>Pseudomonadati</taxon>
        <taxon>Myxococcota</taxon>
        <taxon>Myxococcia</taxon>
        <taxon>Myxococcales</taxon>
        <taxon>Cystobacterineae</taxon>
        <taxon>Archangiaceae</taxon>
        <taxon>Hyalangium</taxon>
    </lineage>
</organism>
<dbReference type="RefSeq" id="WP_321544252.1">
    <property type="nucleotide sequence ID" value="NZ_JAXIVS010000001.1"/>
</dbReference>
<reference evidence="3 4" key="1">
    <citation type="submission" date="2023-12" db="EMBL/GenBank/DDBJ databases">
        <title>the genome sequence of Hyalangium sp. s54d21.</title>
        <authorList>
            <person name="Zhang X."/>
        </authorList>
    </citation>
    <scope>NUCLEOTIDE SEQUENCE [LARGE SCALE GENOMIC DNA]</scope>
    <source>
        <strain evidence="4">s54d21</strain>
    </source>
</reference>
<gene>
    <name evidence="3" type="ORF">SYV04_04090</name>
</gene>
<feature type="signal peptide" evidence="2">
    <location>
        <begin position="1"/>
        <end position="23"/>
    </location>
</feature>
<name>A0ABU5GWI4_9BACT</name>
<evidence type="ECO:0000256" key="1">
    <source>
        <dbReference type="SAM" id="MobiDB-lite"/>
    </source>
</evidence>
<keyword evidence="2" id="KW-0732">Signal</keyword>
<protein>
    <submittedName>
        <fullName evidence="3">Uncharacterized protein</fullName>
    </submittedName>
</protein>
<feature type="chain" id="PRO_5045844159" evidence="2">
    <location>
        <begin position="24"/>
        <end position="203"/>
    </location>
</feature>
<dbReference type="EMBL" id="JAXIVS010000001">
    <property type="protein sequence ID" value="MDY7225545.1"/>
    <property type="molecule type" value="Genomic_DNA"/>
</dbReference>
<keyword evidence="4" id="KW-1185">Reference proteome</keyword>
<feature type="region of interest" description="Disordered" evidence="1">
    <location>
        <begin position="23"/>
        <end position="74"/>
    </location>
</feature>